<feature type="compositionally biased region" description="Low complexity" evidence="4">
    <location>
        <begin position="544"/>
        <end position="559"/>
    </location>
</feature>
<dbReference type="SUPFAM" id="SSF52087">
    <property type="entry name" value="CRAL/TRIO domain"/>
    <property type="match status" value="1"/>
</dbReference>
<sequence>MFARFRHDKAAAPQGPPHNGHHGAGAKAGLNAPSDSLTQPPLRFAGRRDYDIEPGADEWGLTPNQQEAAVESFRRQLVDIDPRLWDPQRHDFFTLRRFLRARSYHTARAVDMWRAHLEWRQANDVDRVLQDFSFPERGEFLRHAPQGYYHTDRQGRPVYVQLLGSADLGALRRIATEERMFRFMVHEHEYVCKVILPLCSRLAGRHVDTIFNIVDVKGLRLSQLTSDTLRFFQRVTKTDQDHYPEMLAHVAVVNAPPVFRLVWGMVRRFLEPRTQSKIQILGPNYLSALEQWIEPDNLLPLFVREGAAAAAAAAEHQHHHWRRHSSGGVVGEEAAAAARLEEAARQLEGNEGPWRDLMLYERLGLDLQQLKAGLPPPPPPPPAAAAATPQPQTHPETLPQPELAAPVPLPAAEPVATAAAVDGLRTSAPLRLPVPALTGAGAADGLPLRPLRQQEEAGGEGPASASESEPAGQEGCLDGGQGPVRSWADLEELRSGVGGLGGSGLGGGGSYRSSRHRRHSRHHGHHGHGHGGHQHGQKHHRHPQQQQQQQQQQTHGQQRIWQAGGEVEEGGDVDEGGTVSEGADQEAGGWAGMRRTQQHATPAASQAAEEAPKGLLHLTALRASPGDGPAVSADITPMPAAAAGELISAHGACGASAAADTAPCSPAGTLPLRAPTTTTAATTATASPAPTAALSSSSAASLPAATPAAAAPAAAVPAVQTGAAGRAHMTEPHDALGGRSASQTGGAGGSSMSGGSNDGSTASSYSSGGSSSRALMHRVVRVQQLMAAAVAAAAPGHAAAPIAASLPPPPPLLTLPHSYQMPLLQPHGVGRRHTAPPEEPQPAAAAASGPDAAAAGAAGAAGRGLVAEGSLLHRVQVLEVGLDACLAASCLALQQLAELRQQQRQRHQQQVEQQAHALAPACPLPPATATAAAAGYVGSGRVWCREGAPGAGSSGNTAGPPAPLPAAALAAAAVAGSQDCSLGGTGRQQGSIRTLMPPPDSPPPPGRCGDPTCPGCGSGCAVM</sequence>
<feature type="compositionally biased region" description="Basic residues" evidence="4">
    <location>
        <begin position="513"/>
        <end position="543"/>
    </location>
</feature>
<dbReference type="InterPro" id="IPR036865">
    <property type="entry name" value="CRAL-TRIO_dom_sf"/>
</dbReference>
<evidence type="ECO:0000256" key="2">
    <source>
        <dbReference type="ARBA" id="ARBA00004395"/>
    </source>
</evidence>
<dbReference type="InterPro" id="IPR001251">
    <property type="entry name" value="CRAL-TRIO_dom"/>
</dbReference>
<comment type="similarity">
    <text evidence="3">Belongs to the SFH family.</text>
</comment>
<feature type="compositionally biased region" description="Low complexity" evidence="4">
    <location>
        <begin position="384"/>
        <end position="404"/>
    </location>
</feature>
<dbReference type="InParanoid" id="A0A2K3DAQ5"/>
<feature type="domain" description="CRAL-TRIO" evidence="5">
    <location>
        <begin position="136"/>
        <end position="300"/>
    </location>
</feature>
<feature type="compositionally biased region" description="Acidic residues" evidence="4">
    <location>
        <begin position="566"/>
        <end position="575"/>
    </location>
</feature>
<dbReference type="RefSeq" id="XP_042920242.1">
    <property type="nucleotide sequence ID" value="XM_043066845.1"/>
</dbReference>
<dbReference type="KEGG" id="cre:CHLRE_10g444250v5"/>
<feature type="compositionally biased region" description="Pro residues" evidence="4">
    <location>
        <begin position="374"/>
        <end position="383"/>
    </location>
</feature>
<feature type="region of interest" description="Disordered" evidence="4">
    <location>
        <begin position="980"/>
        <end position="1010"/>
    </location>
</feature>
<dbReference type="GO" id="GO:0006892">
    <property type="term" value="P:post-Golgi vesicle-mediated transport"/>
    <property type="evidence" value="ECO:0000318"/>
    <property type="project" value="GO_Central"/>
</dbReference>
<evidence type="ECO:0000259" key="5">
    <source>
        <dbReference type="PROSITE" id="PS50191"/>
    </source>
</evidence>
<evidence type="ECO:0000256" key="1">
    <source>
        <dbReference type="ARBA" id="ARBA00004202"/>
    </source>
</evidence>
<keyword evidence="7" id="KW-1185">Reference proteome</keyword>
<accession>A0A2K3DAQ5</accession>
<comment type="subcellular location">
    <subcellularLocation>
        <location evidence="1">Cell membrane</location>
        <topology evidence="1">Peripheral membrane protein</topology>
    </subcellularLocation>
    <subcellularLocation>
        <location evidence="2">Golgi apparatus membrane</location>
        <topology evidence="2">Peripheral membrane protein</topology>
    </subcellularLocation>
</comment>
<dbReference type="Proteomes" id="UP000006906">
    <property type="component" value="Chromosome 10"/>
</dbReference>
<feature type="compositionally biased region" description="Pro residues" evidence="4">
    <location>
        <begin position="996"/>
        <end position="1006"/>
    </location>
</feature>
<dbReference type="Gramene" id="PNW77610">
    <property type="protein sequence ID" value="PNW77610"/>
    <property type="gene ID" value="CHLRE_10g444250v5"/>
</dbReference>
<dbReference type="GO" id="GO:0000139">
    <property type="term" value="C:Golgi membrane"/>
    <property type="evidence" value="ECO:0007669"/>
    <property type="project" value="UniProtKB-SubCell"/>
</dbReference>
<dbReference type="PANTHER" id="PTHR45657">
    <property type="entry name" value="CRAL-TRIO DOMAIN-CONTAINING PROTEIN YKL091C-RELATED"/>
    <property type="match status" value="1"/>
</dbReference>
<gene>
    <name evidence="6" type="ORF">CHLRE_10g444250v5</name>
</gene>
<dbReference type="PANTHER" id="PTHR45657:SF1">
    <property type="entry name" value="CRAL-TRIO DOMAIN-CONTAINING PROTEIN YKL091C-RELATED"/>
    <property type="match status" value="1"/>
</dbReference>
<dbReference type="EMBL" id="CM008971">
    <property type="protein sequence ID" value="PNW77610.1"/>
    <property type="molecule type" value="Genomic_DNA"/>
</dbReference>
<feature type="region of interest" description="Disordered" evidence="4">
    <location>
        <begin position="453"/>
        <end position="588"/>
    </location>
</feature>
<organism evidence="6 7">
    <name type="scientific">Chlamydomonas reinhardtii</name>
    <name type="common">Chlamydomonas smithii</name>
    <dbReference type="NCBI Taxonomy" id="3055"/>
    <lineage>
        <taxon>Eukaryota</taxon>
        <taxon>Viridiplantae</taxon>
        <taxon>Chlorophyta</taxon>
        <taxon>core chlorophytes</taxon>
        <taxon>Chlorophyceae</taxon>
        <taxon>CS clade</taxon>
        <taxon>Chlamydomonadales</taxon>
        <taxon>Chlamydomonadaceae</taxon>
        <taxon>Chlamydomonas</taxon>
    </lineage>
</organism>
<dbReference type="PROSITE" id="PS50191">
    <property type="entry name" value="CRAL_TRIO"/>
    <property type="match status" value="1"/>
</dbReference>
<dbReference type="GO" id="GO:0008526">
    <property type="term" value="F:phosphatidylinositol transfer activity"/>
    <property type="evidence" value="ECO:0000318"/>
    <property type="project" value="GO_Central"/>
</dbReference>
<feature type="compositionally biased region" description="Low complexity" evidence="4">
    <location>
        <begin position="753"/>
        <end position="771"/>
    </location>
</feature>
<dbReference type="Pfam" id="PF00650">
    <property type="entry name" value="CRAL_TRIO"/>
    <property type="match status" value="1"/>
</dbReference>
<name>A0A2K3DAQ5_CHLRE</name>
<dbReference type="PaxDb" id="3055-EDP05756"/>
<feature type="compositionally biased region" description="Gly residues" evidence="4">
    <location>
        <begin position="496"/>
        <end position="510"/>
    </location>
</feature>
<dbReference type="AlphaFoldDB" id="A0A2K3DAQ5"/>
<feature type="compositionally biased region" description="Low complexity" evidence="4">
    <location>
        <begin position="841"/>
        <end position="851"/>
    </location>
</feature>
<reference evidence="6 7" key="1">
    <citation type="journal article" date="2007" name="Science">
        <title>The Chlamydomonas genome reveals the evolution of key animal and plant functions.</title>
        <authorList>
            <person name="Merchant S.S."/>
            <person name="Prochnik S.E."/>
            <person name="Vallon O."/>
            <person name="Harris E.H."/>
            <person name="Karpowicz S.J."/>
            <person name="Witman G.B."/>
            <person name="Terry A."/>
            <person name="Salamov A."/>
            <person name="Fritz-Laylin L.K."/>
            <person name="Marechal-Drouard L."/>
            <person name="Marshall W.F."/>
            <person name="Qu L.H."/>
            <person name="Nelson D.R."/>
            <person name="Sanderfoot A.A."/>
            <person name="Spalding M.H."/>
            <person name="Kapitonov V.V."/>
            <person name="Ren Q."/>
            <person name="Ferris P."/>
            <person name="Lindquist E."/>
            <person name="Shapiro H."/>
            <person name="Lucas S.M."/>
            <person name="Grimwood J."/>
            <person name="Schmutz J."/>
            <person name="Cardol P."/>
            <person name="Cerutti H."/>
            <person name="Chanfreau G."/>
            <person name="Chen C.L."/>
            <person name="Cognat V."/>
            <person name="Croft M.T."/>
            <person name="Dent R."/>
            <person name="Dutcher S."/>
            <person name="Fernandez E."/>
            <person name="Fukuzawa H."/>
            <person name="Gonzalez-Ballester D."/>
            <person name="Gonzalez-Halphen D."/>
            <person name="Hallmann A."/>
            <person name="Hanikenne M."/>
            <person name="Hippler M."/>
            <person name="Inwood W."/>
            <person name="Jabbari K."/>
            <person name="Kalanon M."/>
            <person name="Kuras R."/>
            <person name="Lefebvre P.A."/>
            <person name="Lemaire S.D."/>
            <person name="Lobanov A.V."/>
            <person name="Lohr M."/>
            <person name="Manuell A."/>
            <person name="Meier I."/>
            <person name="Mets L."/>
            <person name="Mittag M."/>
            <person name="Mittelmeier T."/>
            <person name="Moroney J.V."/>
            <person name="Moseley J."/>
            <person name="Napoli C."/>
            <person name="Nedelcu A.M."/>
            <person name="Niyogi K."/>
            <person name="Novoselov S.V."/>
            <person name="Paulsen I.T."/>
            <person name="Pazour G."/>
            <person name="Purton S."/>
            <person name="Ral J.P."/>
            <person name="Riano-Pachon D.M."/>
            <person name="Riekhof W."/>
            <person name="Rymarquis L."/>
            <person name="Schroda M."/>
            <person name="Stern D."/>
            <person name="Umen J."/>
            <person name="Willows R."/>
            <person name="Wilson N."/>
            <person name="Zimmer S.L."/>
            <person name="Allmer J."/>
            <person name="Balk J."/>
            <person name="Bisova K."/>
            <person name="Chen C.J."/>
            <person name="Elias M."/>
            <person name="Gendler K."/>
            <person name="Hauser C."/>
            <person name="Lamb M.R."/>
            <person name="Ledford H."/>
            <person name="Long J.C."/>
            <person name="Minagawa J."/>
            <person name="Page M.D."/>
            <person name="Pan J."/>
            <person name="Pootakham W."/>
            <person name="Roje S."/>
            <person name="Rose A."/>
            <person name="Stahlberg E."/>
            <person name="Terauchi A.M."/>
            <person name="Yang P."/>
            <person name="Ball S."/>
            <person name="Bowler C."/>
            <person name="Dieckmann C.L."/>
            <person name="Gladyshev V.N."/>
            <person name="Green P."/>
            <person name="Jorgensen R."/>
            <person name="Mayfield S."/>
            <person name="Mueller-Roeber B."/>
            <person name="Rajamani S."/>
            <person name="Sayre R.T."/>
            <person name="Brokstein P."/>
            <person name="Dubchak I."/>
            <person name="Goodstein D."/>
            <person name="Hornick L."/>
            <person name="Huang Y.W."/>
            <person name="Jhaveri J."/>
            <person name="Luo Y."/>
            <person name="Martinez D."/>
            <person name="Ngau W.C."/>
            <person name="Otillar B."/>
            <person name="Poliakov A."/>
            <person name="Porter A."/>
            <person name="Szajkowski L."/>
            <person name="Werner G."/>
            <person name="Zhou K."/>
            <person name="Grigoriev I.V."/>
            <person name="Rokhsar D.S."/>
            <person name="Grossman A.R."/>
        </authorList>
    </citation>
    <scope>NUCLEOTIDE SEQUENCE [LARGE SCALE GENOMIC DNA]</scope>
    <source>
        <strain evidence="7">CC-503</strain>
    </source>
</reference>
<dbReference type="InterPro" id="IPR036273">
    <property type="entry name" value="CRAL/TRIO_N_dom_sf"/>
</dbReference>
<evidence type="ECO:0000313" key="6">
    <source>
        <dbReference type="EMBL" id="PNW77610.1"/>
    </source>
</evidence>
<feature type="region of interest" description="Disordered" evidence="4">
    <location>
        <begin position="370"/>
        <end position="404"/>
    </location>
</feature>
<dbReference type="OrthoDB" id="1434354at2759"/>
<evidence type="ECO:0000256" key="4">
    <source>
        <dbReference type="SAM" id="MobiDB-lite"/>
    </source>
</evidence>
<protein>
    <recommendedName>
        <fullName evidence="5">CRAL-TRIO domain-containing protein</fullName>
    </recommendedName>
</protein>
<evidence type="ECO:0000256" key="3">
    <source>
        <dbReference type="ARBA" id="ARBA00038020"/>
    </source>
</evidence>
<proteinExistence type="inferred from homology"/>
<dbReference type="Gene3D" id="3.40.525.10">
    <property type="entry name" value="CRAL-TRIO lipid binding domain"/>
    <property type="match status" value="1"/>
</dbReference>
<feature type="region of interest" description="Disordered" evidence="4">
    <location>
        <begin position="823"/>
        <end position="851"/>
    </location>
</feature>
<dbReference type="SUPFAM" id="SSF46938">
    <property type="entry name" value="CRAL/TRIO N-terminal domain"/>
    <property type="match status" value="1"/>
</dbReference>
<feature type="region of interest" description="Disordered" evidence="4">
    <location>
        <begin position="1"/>
        <end position="42"/>
    </location>
</feature>
<feature type="region of interest" description="Disordered" evidence="4">
    <location>
        <begin position="722"/>
        <end position="771"/>
    </location>
</feature>
<dbReference type="InterPro" id="IPR051026">
    <property type="entry name" value="PI/PC_transfer"/>
</dbReference>
<evidence type="ECO:0000313" key="7">
    <source>
        <dbReference type="Proteomes" id="UP000006906"/>
    </source>
</evidence>
<dbReference type="GO" id="GO:0005886">
    <property type="term" value="C:plasma membrane"/>
    <property type="evidence" value="ECO:0007669"/>
    <property type="project" value="UniProtKB-SubCell"/>
</dbReference>
<dbReference type="GeneID" id="5716069"/>
<dbReference type="SMART" id="SM00516">
    <property type="entry name" value="SEC14"/>
    <property type="match status" value="1"/>
</dbReference>
<dbReference type="CDD" id="cd00170">
    <property type="entry name" value="SEC14"/>
    <property type="match status" value="1"/>
</dbReference>